<organism evidence="1 2">
    <name type="scientific">Planotetraspora kaengkrachanensis</name>
    <dbReference type="NCBI Taxonomy" id="575193"/>
    <lineage>
        <taxon>Bacteria</taxon>
        <taxon>Bacillati</taxon>
        <taxon>Actinomycetota</taxon>
        <taxon>Actinomycetes</taxon>
        <taxon>Streptosporangiales</taxon>
        <taxon>Streptosporangiaceae</taxon>
        <taxon>Planotetraspora</taxon>
    </lineage>
</organism>
<evidence type="ECO:0000313" key="2">
    <source>
        <dbReference type="Proteomes" id="UP000630097"/>
    </source>
</evidence>
<evidence type="ECO:0000313" key="1">
    <source>
        <dbReference type="EMBL" id="GIG85062.1"/>
    </source>
</evidence>
<sequence length="56" mass="6332">MYAAIKVILGDLALFNEDGVINILQDASLKSPDTQWFLQEVVRLRGLSQRLKELSD</sequence>
<dbReference type="Proteomes" id="UP000630097">
    <property type="component" value="Unassembled WGS sequence"/>
</dbReference>
<dbReference type="AlphaFoldDB" id="A0A8J3VCT9"/>
<protein>
    <submittedName>
        <fullName evidence="1">Uncharacterized protein</fullName>
    </submittedName>
</protein>
<reference evidence="1 2" key="1">
    <citation type="submission" date="2021-01" db="EMBL/GenBank/DDBJ databases">
        <title>Whole genome shotgun sequence of Planotetraspora kaengkrachanensis NBRC 104272.</title>
        <authorList>
            <person name="Komaki H."/>
            <person name="Tamura T."/>
        </authorList>
    </citation>
    <scope>NUCLEOTIDE SEQUENCE [LARGE SCALE GENOMIC DNA]</scope>
    <source>
        <strain evidence="1 2">NBRC 104272</strain>
    </source>
</reference>
<proteinExistence type="predicted"/>
<accession>A0A8J3VCT9</accession>
<gene>
    <name evidence="1" type="ORF">Pka01_81890</name>
</gene>
<keyword evidence="2" id="KW-1185">Reference proteome</keyword>
<dbReference type="EMBL" id="BONV01000087">
    <property type="protein sequence ID" value="GIG85062.1"/>
    <property type="molecule type" value="Genomic_DNA"/>
</dbReference>
<name>A0A8J3VCT9_9ACTN</name>
<comment type="caution">
    <text evidence="1">The sequence shown here is derived from an EMBL/GenBank/DDBJ whole genome shotgun (WGS) entry which is preliminary data.</text>
</comment>